<evidence type="ECO:0000259" key="5">
    <source>
        <dbReference type="PROSITE" id="PS51063"/>
    </source>
</evidence>
<keyword evidence="7" id="KW-1185">Reference proteome</keyword>
<dbReference type="InterPro" id="IPR012318">
    <property type="entry name" value="HTH_CRP"/>
</dbReference>
<dbReference type="SUPFAM" id="SSF46785">
    <property type="entry name" value="Winged helix' DNA-binding domain"/>
    <property type="match status" value="1"/>
</dbReference>
<dbReference type="InterPro" id="IPR050397">
    <property type="entry name" value="Env_Response_Regulators"/>
</dbReference>
<proteinExistence type="predicted"/>
<dbReference type="RefSeq" id="WP_166936923.1">
    <property type="nucleotide sequence ID" value="NZ_BAAADD010000008.1"/>
</dbReference>
<dbReference type="InterPro" id="IPR000595">
    <property type="entry name" value="cNMP-bd_dom"/>
</dbReference>
<evidence type="ECO:0000256" key="1">
    <source>
        <dbReference type="ARBA" id="ARBA00023015"/>
    </source>
</evidence>
<name>A0ABN1F1Q7_9PROT</name>
<dbReference type="Gene3D" id="2.60.120.10">
    <property type="entry name" value="Jelly Rolls"/>
    <property type="match status" value="1"/>
</dbReference>
<dbReference type="Proteomes" id="UP001499951">
    <property type="component" value="Unassembled WGS sequence"/>
</dbReference>
<dbReference type="PROSITE" id="PS50042">
    <property type="entry name" value="CNMP_BINDING_3"/>
    <property type="match status" value="1"/>
</dbReference>
<feature type="domain" description="HTH crp-type" evidence="5">
    <location>
        <begin position="152"/>
        <end position="224"/>
    </location>
</feature>
<sequence>MTSTAVRLRAVADDDLVSADVQHLGISGHLERLKDYAVRLRFHRGDTIAAAGDAAAHIYAVSAGCLRLTHHGNDGRRHIADFLFGGDLWGLGDADNFALSAEAVSPTTITAYPRQQFDRLGEGNNRLRSEIFAHLSASIQRAHRHLYLLSCLSARERVATFLTRMMQKSQLVYGARLDLPMGRQDIADHLGLTVETVCRALAALKAESVIEVPNAHLVVVRDGSALSAVAGEPSLS</sequence>
<keyword evidence="3" id="KW-0804">Transcription</keyword>
<evidence type="ECO:0000313" key="6">
    <source>
        <dbReference type="EMBL" id="GAA0579578.1"/>
    </source>
</evidence>
<comment type="caution">
    <text evidence="6">The sequence shown here is derived from an EMBL/GenBank/DDBJ whole genome shotgun (WGS) entry which is preliminary data.</text>
</comment>
<dbReference type="Pfam" id="PF13545">
    <property type="entry name" value="HTH_Crp_2"/>
    <property type="match status" value="1"/>
</dbReference>
<feature type="domain" description="Cyclic nucleotide-binding" evidence="4">
    <location>
        <begin position="42"/>
        <end position="138"/>
    </location>
</feature>
<dbReference type="SMART" id="SM00419">
    <property type="entry name" value="HTH_CRP"/>
    <property type="match status" value="1"/>
</dbReference>
<organism evidence="6 7">
    <name type="scientific">Rhizomicrobium electricum</name>
    <dbReference type="NCBI Taxonomy" id="480070"/>
    <lineage>
        <taxon>Bacteria</taxon>
        <taxon>Pseudomonadati</taxon>
        <taxon>Pseudomonadota</taxon>
        <taxon>Alphaproteobacteria</taxon>
        <taxon>Micropepsales</taxon>
        <taxon>Micropepsaceae</taxon>
        <taxon>Rhizomicrobium</taxon>
    </lineage>
</organism>
<dbReference type="InterPro" id="IPR018490">
    <property type="entry name" value="cNMP-bd_dom_sf"/>
</dbReference>
<dbReference type="PROSITE" id="PS51063">
    <property type="entry name" value="HTH_CRP_2"/>
    <property type="match status" value="1"/>
</dbReference>
<evidence type="ECO:0000256" key="3">
    <source>
        <dbReference type="ARBA" id="ARBA00023163"/>
    </source>
</evidence>
<evidence type="ECO:0000313" key="7">
    <source>
        <dbReference type="Proteomes" id="UP001499951"/>
    </source>
</evidence>
<dbReference type="Gene3D" id="1.10.10.10">
    <property type="entry name" value="Winged helix-like DNA-binding domain superfamily/Winged helix DNA-binding domain"/>
    <property type="match status" value="1"/>
</dbReference>
<dbReference type="PANTHER" id="PTHR24567">
    <property type="entry name" value="CRP FAMILY TRANSCRIPTIONAL REGULATORY PROTEIN"/>
    <property type="match status" value="1"/>
</dbReference>
<accession>A0ABN1F1Q7</accession>
<dbReference type="InterPro" id="IPR036388">
    <property type="entry name" value="WH-like_DNA-bd_sf"/>
</dbReference>
<keyword evidence="2" id="KW-0238">DNA-binding</keyword>
<evidence type="ECO:0000259" key="4">
    <source>
        <dbReference type="PROSITE" id="PS50042"/>
    </source>
</evidence>
<dbReference type="InterPro" id="IPR014710">
    <property type="entry name" value="RmlC-like_jellyroll"/>
</dbReference>
<reference evidence="6 7" key="1">
    <citation type="journal article" date="2019" name="Int. J. Syst. Evol. Microbiol.">
        <title>The Global Catalogue of Microorganisms (GCM) 10K type strain sequencing project: providing services to taxonomists for standard genome sequencing and annotation.</title>
        <authorList>
            <consortium name="The Broad Institute Genomics Platform"/>
            <consortium name="The Broad Institute Genome Sequencing Center for Infectious Disease"/>
            <person name="Wu L."/>
            <person name="Ma J."/>
        </authorList>
    </citation>
    <scope>NUCLEOTIDE SEQUENCE [LARGE SCALE GENOMIC DNA]</scope>
    <source>
        <strain evidence="6 7">JCM 15089</strain>
    </source>
</reference>
<gene>
    <name evidence="6" type="primary">fixK_2</name>
    <name evidence="6" type="ORF">GCM10008942_30600</name>
</gene>
<dbReference type="PANTHER" id="PTHR24567:SF75">
    <property type="entry name" value="FUMARATE AND NITRATE REDUCTION REGULATORY PROTEIN"/>
    <property type="match status" value="1"/>
</dbReference>
<protein>
    <submittedName>
        <fullName evidence="6">Transcriptional regulator FixK</fullName>
    </submittedName>
</protein>
<dbReference type="InterPro" id="IPR036390">
    <property type="entry name" value="WH_DNA-bd_sf"/>
</dbReference>
<dbReference type="PRINTS" id="PR00034">
    <property type="entry name" value="HTHCRP"/>
</dbReference>
<dbReference type="SUPFAM" id="SSF51206">
    <property type="entry name" value="cAMP-binding domain-like"/>
    <property type="match status" value="1"/>
</dbReference>
<evidence type="ECO:0000256" key="2">
    <source>
        <dbReference type="ARBA" id="ARBA00023125"/>
    </source>
</evidence>
<dbReference type="Pfam" id="PF00027">
    <property type="entry name" value="cNMP_binding"/>
    <property type="match status" value="1"/>
</dbReference>
<keyword evidence="1" id="KW-0805">Transcription regulation</keyword>
<dbReference type="CDD" id="cd00038">
    <property type="entry name" value="CAP_ED"/>
    <property type="match status" value="1"/>
</dbReference>
<dbReference type="EMBL" id="BAAADD010000008">
    <property type="protein sequence ID" value="GAA0579578.1"/>
    <property type="molecule type" value="Genomic_DNA"/>
</dbReference>
<dbReference type="CDD" id="cd00092">
    <property type="entry name" value="HTH_CRP"/>
    <property type="match status" value="1"/>
</dbReference>